<accession>A0AAV2HXH6</accession>
<dbReference type="PANTHER" id="PTHR11861">
    <property type="entry name" value="MELANOCYTE PROTEIN PMEL 17-RELATED"/>
    <property type="match status" value="1"/>
</dbReference>
<protein>
    <submittedName>
        <fullName evidence="4">Uncharacterized protein</fullName>
    </submittedName>
</protein>
<keyword evidence="2" id="KW-1133">Transmembrane helix</keyword>
<organism evidence="4 5">
    <name type="scientific">Lymnaea stagnalis</name>
    <name type="common">Great pond snail</name>
    <name type="synonym">Helix stagnalis</name>
    <dbReference type="NCBI Taxonomy" id="6523"/>
    <lineage>
        <taxon>Eukaryota</taxon>
        <taxon>Metazoa</taxon>
        <taxon>Spiralia</taxon>
        <taxon>Lophotrochozoa</taxon>
        <taxon>Mollusca</taxon>
        <taxon>Gastropoda</taxon>
        <taxon>Heterobranchia</taxon>
        <taxon>Euthyneura</taxon>
        <taxon>Panpulmonata</taxon>
        <taxon>Hygrophila</taxon>
        <taxon>Lymnaeoidea</taxon>
        <taxon>Lymnaeidae</taxon>
        <taxon>Lymnaea</taxon>
    </lineage>
</organism>
<name>A0AAV2HXH6_LYMST</name>
<keyword evidence="5" id="KW-1185">Reference proteome</keyword>
<evidence type="ECO:0000313" key="5">
    <source>
        <dbReference type="Proteomes" id="UP001497497"/>
    </source>
</evidence>
<keyword evidence="3" id="KW-0732">Signal</keyword>
<feature type="signal peptide" evidence="3">
    <location>
        <begin position="1"/>
        <end position="25"/>
    </location>
</feature>
<evidence type="ECO:0000313" key="4">
    <source>
        <dbReference type="EMBL" id="CAL1538869.1"/>
    </source>
</evidence>
<keyword evidence="2" id="KW-0472">Membrane</keyword>
<dbReference type="EMBL" id="CAXITT010000315">
    <property type="protein sequence ID" value="CAL1538869.1"/>
    <property type="molecule type" value="Genomic_DNA"/>
</dbReference>
<proteinExistence type="predicted"/>
<dbReference type="PROSITE" id="PS51257">
    <property type="entry name" value="PROKAR_LIPOPROTEIN"/>
    <property type="match status" value="1"/>
</dbReference>
<evidence type="ECO:0000256" key="1">
    <source>
        <dbReference type="SAM" id="MobiDB-lite"/>
    </source>
</evidence>
<gene>
    <name evidence="4" type="ORF">GSLYS_00012690001</name>
</gene>
<feature type="chain" id="PRO_5043763412" evidence="3">
    <location>
        <begin position="26"/>
        <end position="522"/>
    </location>
</feature>
<sequence length="522" mass="59415">MDSLQRRLLKELLFLSLVFIPLVMSCQRKPDLHTTHQTTAAASTTRAYPPGNTTAVIPVTLSPSQQARYLITLINSGPAILDSMVLFSAKLTKLSGNDYDPLPVQFNFQWMNMANIQMNKTKNNFTSQISMRFSSPSVSAGEYTMTVAAFPSNDSTKMVAYETMKFVLTDNLNGHMIFRQPLDYQRFPHVFATSQPITIAVDIHDKFSQGEDDFEYIWFMGEQFISQEKILTTSFDAPMQFFLKTLVSLKSKQSVYYVNNDHTHKSPSDNRSFSNNQLKPNTNYESHIISSDLSTFDEKCQSSKCGQFEEFVIFKDSLKNCSIKRLDDDHDNKEIPLGTPALFNISCLGSAPSGVCFNVTFLNGSVPSYNACTPVIFSDTVQHLVKVELFNAGWAYVHFFIYNDISRKYMRELFYGYDPESVNVPALIFPIIFILIGIVILLVGAAYMMRLRKKPQVEVADFDFHPNLTNNQSRTSEYFSRVVCKIKNMFPRTRHDSNNRESESTIPLCHEESSAHHYNSLL</sequence>
<feature type="region of interest" description="Disordered" evidence="1">
    <location>
        <begin position="260"/>
        <end position="279"/>
    </location>
</feature>
<dbReference type="InterPro" id="IPR045219">
    <property type="entry name" value="PKAT"/>
</dbReference>
<comment type="caution">
    <text evidence="4">The sequence shown here is derived from an EMBL/GenBank/DDBJ whole genome shotgun (WGS) entry which is preliminary data.</text>
</comment>
<feature type="transmembrane region" description="Helical" evidence="2">
    <location>
        <begin position="427"/>
        <end position="448"/>
    </location>
</feature>
<dbReference type="AlphaFoldDB" id="A0AAV2HXH6"/>
<reference evidence="4 5" key="1">
    <citation type="submission" date="2024-04" db="EMBL/GenBank/DDBJ databases">
        <authorList>
            <consortium name="Genoscope - CEA"/>
            <person name="William W."/>
        </authorList>
    </citation>
    <scope>NUCLEOTIDE SEQUENCE [LARGE SCALE GENOMIC DNA]</scope>
</reference>
<feature type="compositionally biased region" description="Polar residues" evidence="1">
    <location>
        <begin position="269"/>
        <end position="279"/>
    </location>
</feature>
<dbReference type="PANTHER" id="PTHR11861:SF8">
    <property type="entry name" value="PKD DOMAIN-CONTAINING PROTEIN"/>
    <property type="match status" value="1"/>
</dbReference>
<keyword evidence="2" id="KW-0812">Transmembrane</keyword>
<dbReference type="GO" id="GO:0005886">
    <property type="term" value="C:plasma membrane"/>
    <property type="evidence" value="ECO:0007669"/>
    <property type="project" value="TreeGrafter"/>
</dbReference>
<evidence type="ECO:0000256" key="2">
    <source>
        <dbReference type="SAM" id="Phobius"/>
    </source>
</evidence>
<evidence type="ECO:0000256" key="3">
    <source>
        <dbReference type="SAM" id="SignalP"/>
    </source>
</evidence>
<dbReference type="Proteomes" id="UP001497497">
    <property type="component" value="Unassembled WGS sequence"/>
</dbReference>